<proteinExistence type="predicted"/>
<name>A0A1V0BJ87_9BURK</name>
<keyword evidence="1" id="KW-0812">Transmembrane</keyword>
<evidence type="ECO:0000313" key="3">
    <source>
        <dbReference type="Proteomes" id="UP000242792"/>
    </source>
</evidence>
<organism evidence="2 3">
    <name type="scientific">Comamonas kerstersii</name>
    <dbReference type="NCBI Taxonomy" id="225992"/>
    <lineage>
        <taxon>Bacteria</taxon>
        <taxon>Pseudomonadati</taxon>
        <taxon>Pseudomonadota</taxon>
        <taxon>Betaproteobacteria</taxon>
        <taxon>Burkholderiales</taxon>
        <taxon>Comamonadaceae</taxon>
        <taxon>Comamonas</taxon>
    </lineage>
</organism>
<dbReference type="AlphaFoldDB" id="A0A1V0BJ87"/>
<keyword evidence="1" id="KW-1133">Transmembrane helix</keyword>
<feature type="transmembrane region" description="Helical" evidence="1">
    <location>
        <begin position="81"/>
        <end position="105"/>
    </location>
</feature>
<dbReference type="KEGG" id="cke:B5M06_14705"/>
<dbReference type="OrthoDB" id="7065004at2"/>
<accession>A0A1V0BJ87</accession>
<dbReference type="EMBL" id="CP020121">
    <property type="protein sequence ID" value="ARA00009.1"/>
    <property type="molecule type" value="Genomic_DNA"/>
</dbReference>
<dbReference type="GeneID" id="83040560"/>
<protein>
    <submittedName>
        <fullName evidence="2">Uncharacterized protein</fullName>
    </submittedName>
</protein>
<sequence length="136" mass="14240">MEPTSSAAGGVIGWKLLAWAFGVGGVAAGLATIVVMCMTTPRSMREWAVALISTLVSSLSLGSLVVLWLDVHEELLVPDPTANMLAMVAIGGIMFACGLPGWAIVRMAFTAIAKREGRDLVDVIQELRSVKKGGDA</sequence>
<keyword evidence="1" id="KW-0472">Membrane</keyword>
<evidence type="ECO:0000313" key="2">
    <source>
        <dbReference type="EMBL" id="ARA00009.1"/>
    </source>
</evidence>
<feature type="transmembrane region" description="Helical" evidence="1">
    <location>
        <begin position="12"/>
        <end position="35"/>
    </location>
</feature>
<dbReference type="Proteomes" id="UP000242792">
    <property type="component" value="Chromosome"/>
</dbReference>
<feature type="transmembrane region" description="Helical" evidence="1">
    <location>
        <begin position="47"/>
        <end position="69"/>
    </location>
</feature>
<reference evidence="2 3" key="1">
    <citation type="submission" date="2017-03" db="EMBL/GenBank/DDBJ databases">
        <title>Rapid Whole Genome Sequencing of Comamonas kerstersii Causing Continuous ambulatory Peritoneal Dialysis-Associated Peritonitis.</title>
        <authorList>
            <person name="Zheng B."/>
        </authorList>
    </citation>
    <scope>NUCLEOTIDE SEQUENCE [LARGE SCALE GENOMIC DNA]</scope>
    <source>
        <strain evidence="2 3">8943</strain>
    </source>
</reference>
<evidence type="ECO:0000256" key="1">
    <source>
        <dbReference type="SAM" id="Phobius"/>
    </source>
</evidence>
<dbReference type="RefSeq" id="WP_054067880.1">
    <property type="nucleotide sequence ID" value="NZ_CP020121.1"/>
</dbReference>
<gene>
    <name evidence="2" type="ORF">B5M06_14705</name>
</gene>